<sequence length="787" mass="88383">MGQHQTQIWRRAVEIYSEISELPLNQAIIKLDKINNLSYEIKQAVITLINSGNQASQYIQQNFTPDLITAPDMPIYEIGMVLGEYELIEKIGHGGMSQVFKAKRVNSELQKLVAIKIFSPKNHSPQLLEHFINEQKILSELSHPHIVDMLHGGKTEDGITYLVMELLDNALPINKYCQQTAASVNKKITYINQCANALGYSHANLIIHRDLKPDNILIDENKTMKIVDFGIAKLINNDISGNKTTIMALTPSYAAPEQINSKNISVKTDIFSLAVVALELLTSKQFLPKDRLIKSCINDEAVIEKHLKALKVDKDLKNILQQALQQNPQRRYANMQSFADDLNNYLASKPVNATSHSMFYRLRKFARRRTALFVTLFALLTSLILGLAVTLWQYQQIKIEAGKAQQVKQFMLDSFAVTDPNVSEGLEISAKDILQIAANKIHENQNLNLQIKFELYQTIGLAYGQMGFTTQATEFLKQSLKINPNDSKSQSFLAQFLQLGSQSHELNQVLKDIDVDKYSSVPDKARIYRIKAKILLGQGDFQASLDMISAISTFTNVEADNIANSRVTAEIYFQMSQLDRAIEVLTVTLAASSLKDTNTSTLGIKKDLVLYYTKNGEYDSALQVSIKLIEQLRTILGNRHPDLGDSLLQLSDVYLSKGDLPNALKTAQESHDIFVGLYGENNIKVAKTLATLGILSYRNNQLDKAEQQLTQSVNVFANNYPTEHLETLEAKTNLAGFFNATNKTKKAEKLLREVYTVQLNNFGATHRTTIFTQQHLSRALAMLGDYT</sequence>
<dbReference type="GO" id="GO:0005776">
    <property type="term" value="C:autophagosome"/>
    <property type="evidence" value="ECO:0007669"/>
    <property type="project" value="TreeGrafter"/>
</dbReference>
<name>A0A3B0UY59_9ZZZZ</name>
<dbReference type="SUPFAM" id="SSF56112">
    <property type="entry name" value="Protein kinase-like (PK-like)"/>
    <property type="match status" value="1"/>
</dbReference>
<feature type="non-terminal residue" evidence="7">
    <location>
        <position position="787"/>
    </location>
</feature>
<dbReference type="PANTHER" id="PTHR24348">
    <property type="entry name" value="SERINE/THREONINE-PROTEIN KINASE UNC-51-RELATED"/>
    <property type="match status" value="1"/>
</dbReference>
<dbReference type="InterPro" id="IPR000719">
    <property type="entry name" value="Prot_kinase_dom"/>
</dbReference>
<keyword evidence="5" id="KW-1133">Transmembrane helix</keyword>
<protein>
    <submittedName>
        <fullName evidence="7">Serine/threonine protein kinase PrkC, regulator of stationary phase</fullName>
    </submittedName>
</protein>
<evidence type="ECO:0000256" key="1">
    <source>
        <dbReference type="ARBA" id="ARBA00022679"/>
    </source>
</evidence>
<dbReference type="InterPro" id="IPR011990">
    <property type="entry name" value="TPR-like_helical_dom_sf"/>
</dbReference>
<reference evidence="7" key="1">
    <citation type="submission" date="2018-06" db="EMBL/GenBank/DDBJ databases">
        <authorList>
            <person name="Zhirakovskaya E."/>
        </authorList>
    </citation>
    <scope>NUCLEOTIDE SEQUENCE</scope>
</reference>
<evidence type="ECO:0000313" key="7">
    <source>
        <dbReference type="EMBL" id="VAW36098.1"/>
    </source>
</evidence>
<dbReference type="InterPro" id="IPR011009">
    <property type="entry name" value="Kinase-like_dom_sf"/>
</dbReference>
<dbReference type="PROSITE" id="PS00108">
    <property type="entry name" value="PROTEIN_KINASE_ST"/>
    <property type="match status" value="1"/>
</dbReference>
<dbReference type="SMART" id="SM00220">
    <property type="entry name" value="S_TKc"/>
    <property type="match status" value="1"/>
</dbReference>
<dbReference type="InterPro" id="IPR008271">
    <property type="entry name" value="Ser/Thr_kinase_AS"/>
</dbReference>
<evidence type="ECO:0000256" key="2">
    <source>
        <dbReference type="ARBA" id="ARBA00022741"/>
    </source>
</evidence>
<dbReference type="GO" id="GO:0000045">
    <property type="term" value="P:autophagosome assembly"/>
    <property type="evidence" value="ECO:0007669"/>
    <property type="project" value="TreeGrafter"/>
</dbReference>
<keyword evidence="5" id="KW-0812">Transmembrane</keyword>
<proteinExistence type="predicted"/>
<dbReference type="Gene3D" id="1.25.40.10">
    <property type="entry name" value="Tetratricopeptide repeat domain"/>
    <property type="match status" value="2"/>
</dbReference>
<keyword evidence="3 7" id="KW-0418">Kinase</keyword>
<dbReference type="PROSITE" id="PS50005">
    <property type="entry name" value="TPR"/>
    <property type="match status" value="1"/>
</dbReference>
<dbReference type="GO" id="GO:0004674">
    <property type="term" value="F:protein serine/threonine kinase activity"/>
    <property type="evidence" value="ECO:0007669"/>
    <property type="project" value="UniProtKB-KW"/>
</dbReference>
<dbReference type="PANTHER" id="PTHR24348:SF22">
    <property type="entry name" value="NON-SPECIFIC SERINE_THREONINE PROTEIN KINASE"/>
    <property type="match status" value="1"/>
</dbReference>
<evidence type="ECO:0000259" key="6">
    <source>
        <dbReference type="PROSITE" id="PS50011"/>
    </source>
</evidence>
<gene>
    <name evidence="7" type="ORF">MNBD_GAMMA01-207</name>
</gene>
<dbReference type="EMBL" id="UOEW01000130">
    <property type="protein sequence ID" value="VAW36098.1"/>
    <property type="molecule type" value="Genomic_DNA"/>
</dbReference>
<dbReference type="Pfam" id="PF13424">
    <property type="entry name" value="TPR_12"/>
    <property type="match status" value="1"/>
</dbReference>
<feature type="transmembrane region" description="Helical" evidence="5">
    <location>
        <begin position="371"/>
        <end position="394"/>
    </location>
</feature>
<keyword evidence="4" id="KW-0067">ATP-binding</keyword>
<dbReference type="GO" id="GO:0010506">
    <property type="term" value="P:regulation of autophagy"/>
    <property type="evidence" value="ECO:0007669"/>
    <property type="project" value="InterPro"/>
</dbReference>
<dbReference type="Gene3D" id="3.30.200.20">
    <property type="entry name" value="Phosphorylase Kinase, domain 1"/>
    <property type="match status" value="1"/>
</dbReference>
<accession>A0A3B0UY59</accession>
<dbReference type="PROSITE" id="PS50011">
    <property type="entry name" value="PROTEIN_KINASE_DOM"/>
    <property type="match status" value="1"/>
</dbReference>
<dbReference type="PROSITE" id="PS00107">
    <property type="entry name" value="PROTEIN_KINASE_ATP"/>
    <property type="match status" value="1"/>
</dbReference>
<dbReference type="CDD" id="cd14014">
    <property type="entry name" value="STKc_PknB_like"/>
    <property type="match status" value="1"/>
</dbReference>
<dbReference type="InterPro" id="IPR045269">
    <property type="entry name" value="Atg1-like"/>
</dbReference>
<organism evidence="7">
    <name type="scientific">hydrothermal vent metagenome</name>
    <dbReference type="NCBI Taxonomy" id="652676"/>
    <lineage>
        <taxon>unclassified sequences</taxon>
        <taxon>metagenomes</taxon>
        <taxon>ecological metagenomes</taxon>
    </lineage>
</organism>
<feature type="domain" description="Protein kinase" evidence="6">
    <location>
        <begin position="85"/>
        <end position="346"/>
    </location>
</feature>
<keyword evidence="5" id="KW-0472">Membrane</keyword>
<keyword evidence="7" id="KW-0723">Serine/threonine-protein kinase</keyword>
<evidence type="ECO:0000256" key="4">
    <source>
        <dbReference type="ARBA" id="ARBA00022840"/>
    </source>
</evidence>
<keyword evidence="2" id="KW-0547">Nucleotide-binding</keyword>
<dbReference type="GO" id="GO:0005524">
    <property type="term" value="F:ATP binding"/>
    <property type="evidence" value="ECO:0007669"/>
    <property type="project" value="UniProtKB-KW"/>
</dbReference>
<dbReference type="AlphaFoldDB" id="A0A3B0UY59"/>
<dbReference type="Pfam" id="PF00069">
    <property type="entry name" value="Pkinase"/>
    <property type="match status" value="1"/>
</dbReference>
<dbReference type="SUPFAM" id="SSF48452">
    <property type="entry name" value="TPR-like"/>
    <property type="match status" value="2"/>
</dbReference>
<dbReference type="SMART" id="SM00028">
    <property type="entry name" value="TPR"/>
    <property type="match status" value="4"/>
</dbReference>
<dbReference type="InterPro" id="IPR017441">
    <property type="entry name" value="Protein_kinase_ATP_BS"/>
</dbReference>
<dbReference type="Gene3D" id="1.10.510.10">
    <property type="entry name" value="Transferase(Phosphotransferase) domain 1"/>
    <property type="match status" value="1"/>
</dbReference>
<evidence type="ECO:0000256" key="3">
    <source>
        <dbReference type="ARBA" id="ARBA00022777"/>
    </source>
</evidence>
<keyword evidence="1" id="KW-0808">Transferase</keyword>
<dbReference type="GO" id="GO:0000407">
    <property type="term" value="C:phagophore assembly site"/>
    <property type="evidence" value="ECO:0007669"/>
    <property type="project" value="TreeGrafter"/>
</dbReference>
<dbReference type="GO" id="GO:0016020">
    <property type="term" value="C:membrane"/>
    <property type="evidence" value="ECO:0007669"/>
    <property type="project" value="TreeGrafter"/>
</dbReference>
<dbReference type="GO" id="GO:0005829">
    <property type="term" value="C:cytosol"/>
    <property type="evidence" value="ECO:0007669"/>
    <property type="project" value="TreeGrafter"/>
</dbReference>
<evidence type="ECO:0000256" key="5">
    <source>
        <dbReference type="SAM" id="Phobius"/>
    </source>
</evidence>
<dbReference type="Pfam" id="PF13181">
    <property type="entry name" value="TPR_8"/>
    <property type="match status" value="1"/>
</dbReference>
<dbReference type="InterPro" id="IPR019734">
    <property type="entry name" value="TPR_rpt"/>
</dbReference>